<dbReference type="PROSITE" id="PS01129">
    <property type="entry name" value="PSI_RLU"/>
    <property type="match status" value="1"/>
</dbReference>
<sequence length="302" mass="34724">MTQRALPLPVRDGVGPSCVVLPAGDWPTVLDYFVHRFTAVTRPQWQARMGAGEVVDVHGVPITETRRFEEHLRIYYYRHLDSEPHVPFEEHVLFRDEHLLAVDKPHFLSISPVGKYVQQTLLVRLKRKLGIDELVPLHRIDRETAGVVLFSVQRASRGAYVQLFAERTIEKRYEAIVHRAADFAPPAMRRSRLEDDAHFMRMREVPGEPNSETHIEVLATRADWAHLSLSPVTGRRHQLRVHCHALGMPILNDAIYPVLRPEGTDDYARPLQLLAREVRFRDPLSGAERFFASQRSLVLPPR</sequence>
<dbReference type="PANTHER" id="PTHR21600:SF84">
    <property type="entry name" value="PSEUDOURIDINE SYNTHASE RSUA_RLUA-LIKE DOMAIN-CONTAINING PROTEIN"/>
    <property type="match status" value="1"/>
</dbReference>
<organism evidence="2 3">
    <name type="scientific">Variovorax ureilyticus</name>
    <dbReference type="NCBI Taxonomy" id="1836198"/>
    <lineage>
        <taxon>Bacteria</taxon>
        <taxon>Pseudomonadati</taxon>
        <taxon>Pseudomonadota</taxon>
        <taxon>Betaproteobacteria</taxon>
        <taxon>Burkholderiales</taxon>
        <taxon>Comamonadaceae</taxon>
        <taxon>Variovorax</taxon>
    </lineage>
</organism>
<dbReference type="InterPro" id="IPR050188">
    <property type="entry name" value="RluA_PseudoU_synthase"/>
</dbReference>
<dbReference type="InterPro" id="IPR006145">
    <property type="entry name" value="PsdUridine_synth_RsuA/RluA"/>
</dbReference>
<evidence type="ECO:0000313" key="3">
    <source>
        <dbReference type="Proteomes" id="UP001365846"/>
    </source>
</evidence>
<dbReference type="InterPro" id="IPR006224">
    <property type="entry name" value="PsdUridine_synth_RluA-like_CS"/>
</dbReference>
<protein>
    <submittedName>
        <fullName evidence="2">Pseudouridine synthase</fullName>
    </submittedName>
</protein>
<dbReference type="SUPFAM" id="SSF55120">
    <property type="entry name" value="Pseudouridine synthase"/>
    <property type="match status" value="1"/>
</dbReference>
<evidence type="ECO:0000259" key="1">
    <source>
        <dbReference type="Pfam" id="PF00849"/>
    </source>
</evidence>
<keyword evidence="3" id="KW-1185">Reference proteome</keyword>
<dbReference type="RefSeq" id="WP_340358710.1">
    <property type="nucleotide sequence ID" value="NZ_JBBKZU010000009.1"/>
</dbReference>
<feature type="domain" description="Pseudouridine synthase RsuA/RluA-like" evidence="1">
    <location>
        <begin position="98"/>
        <end position="245"/>
    </location>
</feature>
<name>A0ABU8VIH1_9BURK</name>
<dbReference type="Proteomes" id="UP001365846">
    <property type="component" value="Unassembled WGS sequence"/>
</dbReference>
<gene>
    <name evidence="2" type="ORF">WKW77_20430</name>
</gene>
<dbReference type="Gene3D" id="3.30.2350.10">
    <property type="entry name" value="Pseudouridine synthase"/>
    <property type="match status" value="1"/>
</dbReference>
<comment type="caution">
    <text evidence="2">The sequence shown here is derived from an EMBL/GenBank/DDBJ whole genome shotgun (WGS) entry which is preliminary data.</text>
</comment>
<dbReference type="EMBL" id="JBBKZU010000009">
    <property type="protein sequence ID" value="MEJ8813464.1"/>
    <property type="molecule type" value="Genomic_DNA"/>
</dbReference>
<accession>A0ABU8VIH1</accession>
<proteinExistence type="predicted"/>
<evidence type="ECO:0000313" key="2">
    <source>
        <dbReference type="EMBL" id="MEJ8813464.1"/>
    </source>
</evidence>
<dbReference type="PANTHER" id="PTHR21600">
    <property type="entry name" value="MITOCHONDRIAL RNA PSEUDOURIDINE SYNTHASE"/>
    <property type="match status" value="1"/>
</dbReference>
<dbReference type="Pfam" id="PF00849">
    <property type="entry name" value="PseudoU_synth_2"/>
    <property type="match status" value="1"/>
</dbReference>
<reference evidence="2 3" key="1">
    <citation type="submission" date="2024-03" db="EMBL/GenBank/DDBJ databases">
        <title>Novel species of the genus Variovorax.</title>
        <authorList>
            <person name="Liu Q."/>
            <person name="Xin Y.-H."/>
        </authorList>
    </citation>
    <scope>NUCLEOTIDE SEQUENCE [LARGE SCALE GENOMIC DNA]</scope>
    <source>
        <strain evidence="2 3">KACC 18899</strain>
    </source>
</reference>
<dbReference type="InterPro" id="IPR020103">
    <property type="entry name" value="PsdUridine_synth_cat_dom_sf"/>
</dbReference>